<feature type="transmembrane region" description="Helical" evidence="1">
    <location>
        <begin position="146"/>
        <end position="166"/>
    </location>
</feature>
<reference evidence="2" key="1">
    <citation type="submission" date="2023-10" db="EMBL/GenBank/DDBJ databases">
        <title>Genome assembly of Pristionchus species.</title>
        <authorList>
            <person name="Yoshida K."/>
            <person name="Sommer R.J."/>
        </authorList>
    </citation>
    <scope>NUCLEOTIDE SEQUENCE</scope>
    <source>
        <strain evidence="2">RS0144</strain>
    </source>
</reference>
<evidence type="ECO:0000313" key="2">
    <source>
        <dbReference type="EMBL" id="GMS82416.1"/>
    </source>
</evidence>
<feature type="transmembrane region" description="Helical" evidence="1">
    <location>
        <begin position="286"/>
        <end position="304"/>
    </location>
</feature>
<evidence type="ECO:0008006" key="4">
    <source>
        <dbReference type="Google" id="ProtNLM"/>
    </source>
</evidence>
<feature type="non-terminal residue" evidence="2">
    <location>
        <position position="1"/>
    </location>
</feature>
<keyword evidence="1" id="KW-1133">Transmembrane helix</keyword>
<feature type="transmembrane region" description="Helical" evidence="1">
    <location>
        <begin position="378"/>
        <end position="400"/>
    </location>
</feature>
<feature type="transmembrane region" description="Helical" evidence="1">
    <location>
        <begin position="208"/>
        <end position="227"/>
    </location>
</feature>
<dbReference type="AlphaFoldDB" id="A0AAV5SSB6"/>
<evidence type="ECO:0000256" key="1">
    <source>
        <dbReference type="SAM" id="Phobius"/>
    </source>
</evidence>
<feature type="transmembrane region" description="Helical" evidence="1">
    <location>
        <begin position="60"/>
        <end position="78"/>
    </location>
</feature>
<organism evidence="2 3">
    <name type="scientific">Pristionchus entomophagus</name>
    <dbReference type="NCBI Taxonomy" id="358040"/>
    <lineage>
        <taxon>Eukaryota</taxon>
        <taxon>Metazoa</taxon>
        <taxon>Ecdysozoa</taxon>
        <taxon>Nematoda</taxon>
        <taxon>Chromadorea</taxon>
        <taxon>Rhabditida</taxon>
        <taxon>Rhabditina</taxon>
        <taxon>Diplogasteromorpha</taxon>
        <taxon>Diplogasteroidea</taxon>
        <taxon>Neodiplogasteridae</taxon>
        <taxon>Pristionchus</taxon>
    </lineage>
</organism>
<keyword evidence="3" id="KW-1185">Reference proteome</keyword>
<feature type="transmembrane region" description="Helical" evidence="1">
    <location>
        <begin position="178"/>
        <end position="196"/>
    </location>
</feature>
<evidence type="ECO:0000313" key="3">
    <source>
        <dbReference type="Proteomes" id="UP001432027"/>
    </source>
</evidence>
<keyword evidence="1" id="KW-0812">Transmembrane</keyword>
<dbReference type="EMBL" id="BTSX01000002">
    <property type="protein sequence ID" value="GMS82416.1"/>
    <property type="molecule type" value="Genomic_DNA"/>
</dbReference>
<accession>A0AAV5SSB6</accession>
<feature type="transmembrane region" description="Helical" evidence="1">
    <location>
        <begin position="116"/>
        <end position="134"/>
    </location>
</feature>
<proteinExistence type="predicted"/>
<comment type="caution">
    <text evidence="2">The sequence shown here is derived from an EMBL/GenBank/DDBJ whole genome shotgun (WGS) entry which is preliminary data.</text>
</comment>
<feature type="transmembrane region" description="Helical" evidence="1">
    <location>
        <begin position="324"/>
        <end position="341"/>
    </location>
</feature>
<gene>
    <name evidence="2" type="ORF">PENTCL1PPCAC_4591</name>
</gene>
<feature type="transmembrane region" description="Helical" evidence="1">
    <location>
        <begin position="28"/>
        <end position="48"/>
    </location>
</feature>
<keyword evidence="1" id="KW-0472">Membrane</keyword>
<dbReference type="Proteomes" id="UP001432027">
    <property type="component" value="Unassembled WGS sequence"/>
</dbReference>
<protein>
    <recommendedName>
        <fullName evidence="4">G protein-coupled receptor</fullName>
    </recommendedName>
</protein>
<name>A0AAV5SSB6_9BILA</name>
<feature type="transmembrane region" description="Helical" evidence="1">
    <location>
        <begin position="90"/>
        <end position="109"/>
    </location>
</feature>
<sequence>SSPLDGDAFHLRSTTSTMTLKDSLADDAFLDQGIFFAVSSFLMFEVHLTRSAEDAAPRNLVKFIVVSVLSWFTLPFLYVPFDPNTYNELYHGYFDSLVIVILGIVAACAVSCCVQANLIGALCFYAIGGFAQFLRLFDVVGDGFNSLARLALSAALSLSLRAGTRFISEISRGRDDEYIFHVLMNTVMQVLLIGFAPLINRQVFEHVVIWAIIFFFLFMVTLILLILHVCCQKKDQQETAVPTTNAEQQRLLERQQSASKPTTHQNPAQAWKDKITQSKYWVARKAIPHVVMIVCTDAMLLIVVSKRVSSHEGWIKQYEEPITVVSQAAVMLIAGGMRCVYRAFVFPRLDQSTIAGSATNPSTNCNTRLECCLKCAQAGMFAFLIMMTLMIFFDVSYAHIVY</sequence>